<keyword evidence="1" id="KW-0732">Signal</keyword>
<feature type="signal peptide" evidence="1">
    <location>
        <begin position="1"/>
        <end position="36"/>
    </location>
</feature>
<name>A0ABR8ZDZ7_9FLAO</name>
<dbReference type="Proteomes" id="UP000637299">
    <property type="component" value="Unassembled WGS sequence"/>
</dbReference>
<feature type="chain" id="PRO_5046935257" description="DUF2884 family protein" evidence="1">
    <location>
        <begin position="37"/>
        <end position="245"/>
    </location>
</feature>
<evidence type="ECO:0000313" key="3">
    <source>
        <dbReference type="Proteomes" id="UP000637299"/>
    </source>
</evidence>
<sequence length="245" mass="27474">MKKISKCNKRMISSFKCSLKYTIKVFILFCSFIALSSCNTHKSIVTELKPQQANYHFSYDAMRRGVILGIDSNGKINKLLGEVQPDAAIATTTDVTSKLGLGLQNGAKIDVENATKITEALSELGQRTAGVNMLRDALYRLEEHCINFENDCKGQQYFARFELVVKSIVDLEIQAAKNQKAKALGKTADAIKTNAEAVKKNAEVLRSDELQYDIQKVPSQIQQLNEILENQNEILNRQQKELQDL</sequence>
<reference evidence="2 3" key="1">
    <citation type="submission" date="2020-09" db="EMBL/GenBank/DDBJ databases">
        <title>Genome seq and assembly of Chryseobacterium sp.</title>
        <authorList>
            <person name="Chhetri G."/>
        </authorList>
    </citation>
    <scope>NUCLEOTIDE SEQUENCE [LARGE SCALE GENOMIC DNA]</scope>
    <source>
        <strain evidence="2 3">GCR10</strain>
    </source>
</reference>
<organism evidence="2 3">
    <name type="scientific">Chryseobacterium caseinilyticum</name>
    <dbReference type="NCBI Taxonomy" id="2771428"/>
    <lineage>
        <taxon>Bacteria</taxon>
        <taxon>Pseudomonadati</taxon>
        <taxon>Bacteroidota</taxon>
        <taxon>Flavobacteriia</taxon>
        <taxon>Flavobacteriales</taxon>
        <taxon>Weeksellaceae</taxon>
        <taxon>Chryseobacterium group</taxon>
        <taxon>Chryseobacterium</taxon>
    </lineage>
</organism>
<evidence type="ECO:0000256" key="1">
    <source>
        <dbReference type="SAM" id="SignalP"/>
    </source>
</evidence>
<evidence type="ECO:0000313" key="2">
    <source>
        <dbReference type="EMBL" id="MBD8083507.1"/>
    </source>
</evidence>
<keyword evidence="3" id="KW-1185">Reference proteome</keyword>
<dbReference type="RefSeq" id="WP_191737410.1">
    <property type="nucleotide sequence ID" value="NZ_JACYFS010000004.1"/>
</dbReference>
<proteinExistence type="predicted"/>
<evidence type="ECO:0008006" key="4">
    <source>
        <dbReference type="Google" id="ProtNLM"/>
    </source>
</evidence>
<gene>
    <name evidence="2" type="ORF">IC610_13890</name>
</gene>
<accession>A0ABR8ZDZ7</accession>
<comment type="caution">
    <text evidence="2">The sequence shown here is derived from an EMBL/GenBank/DDBJ whole genome shotgun (WGS) entry which is preliminary data.</text>
</comment>
<protein>
    <recommendedName>
        <fullName evidence="4">DUF2884 family protein</fullName>
    </recommendedName>
</protein>
<dbReference type="EMBL" id="JACYFS010000004">
    <property type="protein sequence ID" value="MBD8083507.1"/>
    <property type="molecule type" value="Genomic_DNA"/>
</dbReference>